<dbReference type="EMBL" id="JACDUR010000004">
    <property type="protein sequence ID" value="MBA2892752.1"/>
    <property type="molecule type" value="Genomic_DNA"/>
</dbReference>
<comment type="caution">
    <text evidence="4">The sequence shown here is derived from an EMBL/GenBank/DDBJ whole genome shotgun (WGS) entry which is preliminary data.</text>
</comment>
<sequence>MSASSSLYGREREEEALRRLVEGAAAGSGGALLLTGGPGLGRTALLDQAVTMAGLTVVAGRAAAAKGFLVLKGCGAGDESRLPYAGLHALLHTLDGSPALDGTPPSGLALPVAVLELLDSLERPVLVCVDDVHLLDGPSRQTLFFLARRLAGRPVAMVLTARGELGPVEGIPVLDLAPLDSSSSRALLADLVPGMADDVGAALDRAAHGVPLALAELAGALHRQPPPEVIPRGGRLWRAHTERLSALPCASRRVLLLVAADPELDCATLVRACGADLGALEPAEAAGLVRPAGGRWEIADPHLRTVIYHGACLADRLAAHRTLARALSETSTIDVEIGGTVAEAGTAKAAQAPADGRRRRLAWHRAAALDGPAERLADELATAAPYGSAPEGSFPDPSRAYERAAELTARTHLKAARMAAAARHAWSAGRPWRARDLLSRLGSLAVPEEVRGRAGLVRGSLELRLGETASACEELLTAARSLLDHDRALAVRTLVRAAEASYLAADNRRFVAVARQAAALRSPDDPPEVRLMFDYLAGVSATFRGRHAEAAAPLHRVLELAPAVDNPSVLVWATVASLMLGEDRQAVRLSARAIATARARGAVSVVPQVLETMIHVQIWRGRYASVAEHAMEGLRLARETGQLNSAAQHLGWLAVVAAVQGDAETCRIRATAAMELADAHGVGVAGALGDWALGHLDLAAGRTGSAAERLRPRGRHDHVVIRIMATPNLVEAAVRAGDRERAESAMPALDRWTGSMRNPDRRALAARCHALLAAPGAARESFREAIELHRHGACEFERARTLLLYGGALRRERQPGAAREHLQEALEAFERYGTRLWAEQARAELRASGETVGPPRPASLDTLTAQQLQIARMVAEGATNREVAAQLFLSPRTVDHHLRNVFTRLGIRSRVDLARLLS</sequence>
<dbReference type="InterPro" id="IPR036388">
    <property type="entry name" value="WH-like_DNA-bd_sf"/>
</dbReference>
<dbReference type="PROSITE" id="PS50043">
    <property type="entry name" value="HTH_LUXR_2"/>
    <property type="match status" value="1"/>
</dbReference>
<dbReference type="Pfam" id="PF13191">
    <property type="entry name" value="AAA_16"/>
    <property type="match status" value="1"/>
</dbReference>
<feature type="domain" description="HTH luxR-type" evidence="3">
    <location>
        <begin position="856"/>
        <end position="918"/>
    </location>
</feature>
<organism evidence="4 5">
    <name type="scientific">Nonomuraea soli</name>
    <dbReference type="NCBI Taxonomy" id="1032476"/>
    <lineage>
        <taxon>Bacteria</taxon>
        <taxon>Bacillati</taxon>
        <taxon>Actinomycetota</taxon>
        <taxon>Actinomycetes</taxon>
        <taxon>Streptosporangiales</taxon>
        <taxon>Streptosporangiaceae</taxon>
        <taxon>Nonomuraea</taxon>
    </lineage>
</organism>
<keyword evidence="4" id="KW-0238">DNA-binding</keyword>
<dbReference type="RefSeq" id="WP_312894528.1">
    <property type="nucleotide sequence ID" value="NZ_BAABAM010000003.1"/>
</dbReference>
<dbReference type="Proteomes" id="UP000530928">
    <property type="component" value="Unassembled WGS sequence"/>
</dbReference>
<dbReference type="Gene3D" id="1.10.10.10">
    <property type="entry name" value="Winged helix-like DNA-binding domain superfamily/Winged helix DNA-binding domain"/>
    <property type="match status" value="1"/>
</dbReference>
<dbReference type="PANTHER" id="PTHR16305:SF35">
    <property type="entry name" value="TRANSCRIPTIONAL ACTIVATOR DOMAIN"/>
    <property type="match status" value="1"/>
</dbReference>
<dbReference type="InterPro" id="IPR000792">
    <property type="entry name" value="Tscrpt_reg_LuxR_C"/>
</dbReference>
<dbReference type="GO" id="GO:0006355">
    <property type="term" value="P:regulation of DNA-templated transcription"/>
    <property type="evidence" value="ECO:0007669"/>
    <property type="project" value="InterPro"/>
</dbReference>
<dbReference type="CDD" id="cd06170">
    <property type="entry name" value="LuxR_C_like"/>
    <property type="match status" value="1"/>
</dbReference>
<keyword evidence="5" id="KW-1185">Reference proteome</keyword>
<dbReference type="AlphaFoldDB" id="A0A7W0CK95"/>
<evidence type="ECO:0000259" key="3">
    <source>
        <dbReference type="PROSITE" id="PS50043"/>
    </source>
</evidence>
<protein>
    <submittedName>
        <fullName evidence="4">DNA-binding CsgD family transcriptional regulator</fullName>
    </submittedName>
</protein>
<evidence type="ECO:0000256" key="2">
    <source>
        <dbReference type="ARBA" id="ARBA00022840"/>
    </source>
</evidence>
<dbReference type="Gene3D" id="3.40.50.300">
    <property type="entry name" value="P-loop containing nucleotide triphosphate hydrolases"/>
    <property type="match status" value="1"/>
</dbReference>
<dbReference type="GO" id="GO:0005737">
    <property type="term" value="C:cytoplasm"/>
    <property type="evidence" value="ECO:0007669"/>
    <property type="project" value="TreeGrafter"/>
</dbReference>
<evidence type="ECO:0000313" key="5">
    <source>
        <dbReference type="Proteomes" id="UP000530928"/>
    </source>
</evidence>
<evidence type="ECO:0000313" key="4">
    <source>
        <dbReference type="EMBL" id="MBA2892752.1"/>
    </source>
</evidence>
<dbReference type="SUPFAM" id="SSF46894">
    <property type="entry name" value="C-terminal effector domain of the bipartite response regulators"/>
    <property type="match status" value="1"/>
</dbReference>
<evidence type="ECO:0000256" key="1">
    <source>
        <dbReference type="ARBA" id="ARBA00022741"/>
    </source>
</evidence>
<dbReference type="GO" id="GO:0004016">
    <property type="term" value="F:adenylate cyclase activity"/>
    <property type="evidence" value="ECO:0007669"/>
    <property type="project" value="TreeGrafter"/>
</dbReference>
<reference evidence="4 5" key="1">
    <citation type="submission" date="2020-07" db="EMBL/GenBank/DDBJ databases">
        <title>Genomic Encyclopedia of Type Strains, Phase IV (KMG-IV): sequencing the most valuable type-strain genomes for metagenomic binning, comparative biology and taxonomic classification.</title>
        <authorList>
            <person name="Goeker M."/>
        </authorList>
    </citation>
    <scope>NUCLEOTIDE SEQUENCE [LARGE SCALE GENOMIC DNA]</scope>
    <source>
        <strain evidence="4 5">DSM 45533</strain>
    </source>
</reference>
<dbReference type="PROSITE" id="PS00622">
    <property type="entry name" value="HTH_LUXR_1"/>
    <property type="match status" value="1"/>
</dbReference>
<dbReference type="PANTHER" id="PTHR16305">
    <property type="entry name" value="TESTICULAR SOLUBLE ADENYLYL CYCLASE"/>
    <property type="match status" value="1"/>
</dbReference>
<accession>A0A7W0CK95</accession>
<keyword evidence="2" id="KW-0067">ATP-binding</keyword>
<dbReference type="Pfam" id="PF00196">
    <property type="entry name" value="GerE"/>
    <property type="match status" value="1"/>
</dbReference>
<proteinExistence type="predicted"/>
<gene>
    <name evidence="4" type="ORF">HNR30_004106</name>
</gene>
<dbReference type="SUPFAM" id="SSF52540">
    <property type="entry name" value="P-loop containing nucleoside triphosphate hydrolases"/>
    <property type="match status" value="1"/>
</dbReference>
<dbReference type="GO" id="GO:0005524">
    <property type="term" value="F:ATP binding"/>
    <property type="evidence" value="ECO:0007669"/>
    <property type="project" value="UniProtKB-KW"/>
</dbReference>
<dbReference type="Gene3D" id="1.25.40.10">
    <property type="entry name" value="Tetratricopeptide repeat domain"/>
    <property type="match status" value="1"/>
</dbReference>
<dbReference type="InterPro" id="IPR016032">
    <property type="entry name" value="Sig_transdc_resp-reg_C-effctor"/>
</dbReference>
<dbReference type="PRINTS" id="PR00038">
    <property type="entry name" value="HTHLUXR"/>
</dbReference>
<name>A0A7W0CK95_9ACTN</name>
<dbReference type="InterPro" id="IPR041664">
    <property type="entry name" value="AAA_16"/>
</dbReference>
<dbReference type="SMART" id="SM00421">
    <property type="entry name" value="HTH_LUXR"/>
    <property type="match status" value="1"/>
</dbReference>
<keyword evidence="1" id="KW-0547">Nucleotide-binding</keyword>
<dbReference type="GO" id="GO:0003677">
    <property type="term" value="F:DNA binding"/>
    <property type="evidence" value="ECO:0007669"/>
    <property type="project" value="UniProtKB-KW"/>
</dbReference>
<dbReference type="InterPro" id="IPR027417">
    <property type="entry name" value="P-loop_NTPase"/>
</dbReference>
<dbReference type="InterPro" id="IPR011990">
    <property type="entry name" value="TPR-like_helical_dom_sf"/>
</dbReference>